<dbReference type="SUPFAM" id="SSF52799">
    <property type="entry name" value="(Phosphotyrosine protein) phosphatases II"/>
    <property type="match status" value="1"/>
</dbReference>
<keyword evidence="2" id="KW-0378">Hydrolase</keyword>
<protein>
    <submittedName>
        <fullName evidence="2">Beta-lactamase hydrolase-like protein</fullName>
        <ecNumber evidence="2">3.-.-.-</ecNumber>
    </submittedName>
</protein>
<dbReference type="PROSITE" id="PS50404">
    <property type="entry name" value="GST_NTER"/>
    <property type="match status" value="1"/>
</dbReference>
<dbReference type="PANTHER" id="PTHR44051:SF21">
    <property type="entry name" value="GLUTATHIONE S-TRANSFERASE FAMILY PROTEIN"/>
    <property type="match status" value="1"/>
</dbReference>
<dbReference type="EC" id="3.-.-.-" evidence="2"/>
<dbReference type="InterPro" id="IPR040079">
    <property type="entry name" value="Glutathione_S-Trfase"/>
</dbReference>
<dbReference type="Gene3D" id="3.40.30.10">
    <property type="entry name" value="Glutaredoxin"/>
    <property type="match status" value="1"/>
</dbReference>
<dbReference type="AlphaFoldDB" id="T0Z9C5"/>
<proteinExistence type="predicted"/>
<feature type="non-terminal residue" evidence="2">
    <location>
        <position position="291"/>
    </location>
</feature>
<dbReference type="SFLD" id="SFLDS00019">
    <property type="entry name" value="Glutathione_Transferase_(cytos"/>
    <property type="match status" value="1"/>
</dbReference>
<gene>
    <name evidence="2" type="ORF">B1A_15063</name>
</gene>
<dbReference type="Pfam" id="PF04273">
    <property type="entry name" value="BLH_phosphatase"/>
    <property type="match status" value="1"/>
</dbReference>
<reference evidence="2" key="1">
    <citation type="submission" date="2013-08" db="EMBL/GenBank/DDBJ databases">
        <authorList>
            <person name="Mendez C."/>
            <person name="Richter M."/>
            <person name="Ferrer M."/>
            <person name="Sanchez J."/>
        </authorList>
    </citation>
    <scope>NUCLEOTIDE SEQUENCE</scope>
</reference>
<dbReference type="Gene3D" id="3.90.190.10">
    <property type="entry name" value="Protein tyrosine phosphatase superfamily"/>
    <property type="match status" value="1"/>
</dbReference>
<evidence type="ECO:0000259" key="1">
    <source>
        <dbReference type="PROSITE" id="PS50404"/>
    </source>
</evidence>
<dbReference type="GO" id="GO:0016787">
    <property type="term" value="F:hydrolase activity"/>
    <property type="evidence" value="ECO:0007669"/>
    <property type="project" value="UniProtKB-KW"/>
</dbReference>
<accession>T0Z9C5</accession>
<reference evidence="2" key="2">
    <citation type="journal article" date="2014" name="ISME J.">
        <title>Microbial stratification in low pH oxic and suboxic macroscopic growths along an acid mine drainage.</title>
        <authorList>
            <person name="Mendez-Garcia C."/>
            <person name="Mesa V."/>
            <person name="Sprenger R.R."/>
            <person name="Richter M."/>
            <person name="Diez M.S."/>
            <person name="Solano J."/>
            <person name="Bargiela R."/>
            <person name="Golyshina O.V."/>
            <person name="Manteca A."/>
            <person name="Ramos J.L."/>
            <person name="Gallego J.R."/>
            <person name="Llorente I."/>
            <person name="Martins Dos Santos V.A."/>
            <person name="Jensen O.N."/>
            <person name="Pelaez A.I."/>
            <person name="Sanchez J."/>
            <person name="Ferrer M."/>
        </authorList>
    </citation>
    <scope>NUCLEOTIDE SEQUENCE</scope>
</reference>
<dbReference type="InterPro" id="IPR004045">
    <property type="entry name" value="Glutathione_S-Trfase_N"/>
</dbReference>
<dbReference type="InterPro" id="IPR029021">
    <property type="entry name" value="Prot-tyrosine_phosphatase-like"/>
</dbReference>
<sequence>MNAALARIYNVREVAPDLATSGQPDVDELAAIAATGYQCIINLALHDAEYALPDEAGTVRALGMDYVHIPVAFDAPTPQDLRTFFAAMDANRGKRIWVHCAANKRVSAFLGLWLHLCRGVPLSEAFAPQREIWQPDAVWSHFIAATLDGRNGWSPPRTMASAYHVEAIPAERSAMTTPELSFYTNPKSRGRIVRWMLEETGAPYATEVLEYGTSMKAAPYLAINPMGKVPAIRHGDTVVTECAAICAYLADAFPQAGLAPPAHSAARGTYYRWLFFAAGPLEAAWTNQALG</sequence>
<comment type="caution">
    <text evidence="2">The sequence shown here is derived from an EMBL/GenBank/DDBJ whole genome shotgun (WGS) entry which is preliminary data.</text>
</comment>
<dbReference type="EMBL" id="AUZX01011049">
    <property type="protein sequence ID" value="EQD44561.1"/>
    <property type="molecule type" value="Genomic_DNA"/>
</dbReference>
<evidence type="ECO:0000313" key="2">
    <source>
        <dbReference type="EMBL" id="EQD44561.1"/>
    </source>
</evidence>
<dbReference type="InterPro" id="IPR005939">
    <property type="entry name" value="BLH_phosphatase-like"/>
</dbReference>
<name>T0Z9C5_9ZZZZ</name>
<dbReference type="InterPro" id="IPR036249">
    <property type="entry name" value="Thioredoxin-like_sf"/>
</dbReference>
<dbReference type="Pfam" id="PF13409">
    <property type="entry name" value="GST_N_2"/>
    <property type="match status" value="1"/>
</dbReference>
<organism evidence="2">
    <name type="scientific">mine drainage metagenome</name>
    <dbReference type="NCBI Taxonomy" id="410659"/>
    <lineage>
        <taxon>unclassified sequences</taxon>
        <taxon>metagenomes</taxon>
        <taxon>ecological metagenomes</taxon>
    </lineage>
</organism>
<dbReference type="CDD" id="cd03046">
    <property type="entry name" value="GST_N_GTT1_like"/>
    <property type="match status" value="1"/>
</dbReference>
<dbReference type="PANTHER" id="PTHR44051">
    <property type="entry name" value="GLUTATHIONE S-TRANSFERASE-RELATED"/>
    <property type="match status" value="1"/>
</dbReference>
<feature type="domain" description="GST N-terminal" evidence="1">
    <location>
        <begin position="177"/>
        <end position="257"/>
    </location>
</feature>
<dbReference type="SUPFAM" id="SSF52833">
    <property type="entry name" value="Thioredoxin-like"/>
    <property type="match status" value="1"/>
</dbReference>
<dbReference type="CDD" id="cd14503">
    <property type="entry name" value="PTP-bact"/>
    <property type="match status" value="1"/>
</dbReference>